<gene>
    <name evidence="25" type="ORF">DL897_04825</name>
</gene>
<keyword evidence="11 24" id="KW-0812">Transmembrane</keyword>
<keyword evidence="13 24" id="KW-1133">Transmembrane helix</keyword>
<evidence type="ECO:0000256" key="1">
    <source>
        <dbReference type="ARBA" id="ARBA00001698"/>
    </source>
</evidence>
<dbReference type="OrthoDB" id="9799199at2"/>
<evidence type="ECO:0000256" key="9">
    <source>
        <dbReference type="ARBA" id="ARBA00022516"/>
    </source>
</evidence>
<comment type="subcellular location">
    <subcellularLocation>
        <location evidence="2">Cell membrane</location>
        <topology evidence="2">Multi-pass membrane protein</topology>
    </subcellularLocation>
</comment>
<comment type="caution">
    <text evidence="25">The sequence shown here is derived from an EMBL/GenBank/DDBJ whole genome shotgun (WGS) entry which is preliminary data.</text>
</comment>
<feature type="transmembrane region" description="Helical" evidence="24">
    <location>
        <begin position="12"/>
        <end position="39"/>
    </location>
</feature>
<evidence type="ECO:0000256" key="18">
    <source>
        <dbReference type="ARBA" id="ARBA00029893"/>
    </source>
</evidence>
<dbReference type="PANTHER" id="PTHR46382">
    <property type="entry name" value="PHOSPHATIDATE CYTIDYLYLTRANSFERASE"/>
    <property type="match status" value="1"/>
</dbReference>
<reference evidence="25 26" key="1">
    <citation type="submission" date="2018-06" db="EMBL/GenBank/DDBJ databases">
        <title>Thermoflavimicrobium daqus sp. nov., a thermophilic microbe isolated from Moutai-flavour Daqu.</title>
        <authorList>
            <person name="Wang X."/>
            <person name="Zhou H."/>
        </authorList>
    </citation>
    <scope>NUCLEOTIDE SEQUENCE [LARGE SCALE GENOMIC DNA]</scope>
    <source>
        <strain evidence="25 26">FBKL4.011</strain>
    </source>
</reference>
<dbReference type="RefSeq" id="WP_113658008.1">
    <property type="nucleotide sequence ID" value="NZ_KZ845664.1"/>
</dbReference>
<evidence type="ECO:0000256" key="20">
    <source>
        <dbReference type="ARBA" id="ARBA00032253"/>
    </source>
</evidence>
<evidence type="ECO:0000256" key="15">
    <source>
        <dbReference type="ARBA" id="ARBA00023136"/>
    </source>
</evidence>
<keyword evidence="8" id="KW-1003">Cell membrane</keyword>
<evidence type="ECO:0000256" key="17">
    <source>
        <dbReference type="ARBA" id="ARBA00023264"/>
    </source>
</evidence>
<accession>A0A364K7Q5</accession>
<evidence type="ECO:0000256" key="4">
    <source>
        <dbReference type="ARBA" id="ARBA00005189"/>
    </source>
</evidence>
<sequence>MKQRVLTGVLGAAGFLFLLWLGNWWYSAGLIILATISYLEFCRMQDLSWKQFQVIIGLGFVWLLILTTGLDQQLPLPSFPIFGDLKLINFALVLFLILIVLTRNQFDIHQMAYLFVGALYIGYGFAYMIQTIWRTDGLALTLLIILVIWATDSGALFLGKRFGKKKLWPDISPNKTVEGSIGGLVFGVIMSIIVLQFFPKLGTLPAVILLGFVISFSGQVGDLIESAWKRTTGVKDTGTILPGHGGILDRFDSLLFTFIILHLLEIV</sequence>
<comment type="pathway">
    <text evidence="4">Lipid metabolism.</text>
</comment>
<dbReference type="AlphaFoldDB" id="A0A364K7Q5"/>
<feature type="transmembrane region" description="Helical" evidence="24">
    <location>
        <begin position="113"/>
        <end position="133"/>
    </location>
</feature>
<dbReference type="EMBL" id="QJKK01000002">
    <property type="protein sequence ID" value="RAL26323.1"/>
    <property type="molecule type" value="Genomic_DNA"/>
</dbReference>
<organism evidence="25 26">
    <name type="scientific">Thermoflavimicrobium daqui</name>
    <dbReference type="NCBI Taxonomy" id="2137476"/>
    <lineage>
        <taxon>Bacteria</taxon>
        <taxon>Bacillati</taxon>
        <taxon>Bacillota</taxon>
        <taxon>Bacilli</taxon>
        <taxon>Bacillales</taxon>
        <taxon>Thermoactinomycetaceae</taxon>
        <taxon>Thermoflavimicrobium</taxon>
    </lineage>
</organism>
<dbReference type="EC" id="2.7.7.41" evidence="6"/>
<keyword evidence="10 25" id="KW-0808">Transferase</keyword>
<feature type="transmembrane region" description="Helical" evidence="24">
    <location>
        <begin position="204"/>
        <end position="224"/>
    </location>
</feature>
<evidence type="ECO:0000256" key="16">
    <source>
        <dbReference type="ARBA" id="ARBA00023209"/>
    </source>
</evidence>
<dbReference type="PANTHER" id="PTHR46382:SF1">
    <property type="entry name" value="PHOSPHATIDATE CYTIDYLYLTRANSFERASE"/>
    <property type="match status" value="1"/>
</dbReference>
<evidence type="ECO:0000313" key="26">
    <source>
        <dbReference type="Proteomes" id="UP000251213"/>
    </source>
</evidence>
<evidence type="ECO:0000256" key="7">
    <source>
        <dbReference type="ARBA" id="ARBA00019373"/>
    </source>
</evidence>
<evidence type="ECO:0000256" key="3">
    <source>
        <dbReference type="ARBA" id="ARBA00005119"/>
    </source>
</evidence>
<dbReference type="GO" id="GO:0016024">
    <property type="term" value="P:CDP-diacylglycerol biosynthetic process"/>
    <property type="evidence" value="ECO:0007669"/>
    <property type="project" value="TreeGrafter"/>
</dbReference>
<dbReference type="Proteomes" id="UP000251213">
    <property type="component" value="Unassembled WGS sequence"/>
</dbReference>
<keyword evidence="26" id="KW-1185">Reference proteome</keyword>
<evidence type="ECO:0000256" key="6">
    <source>
        <dbReference type="ARBA" id="ARBA00012487"/>
    </source>
</evidence>
<comment type="catalytic activity">
    <reaction evidence="1">
        <text>a 1,2-diacyl-sn-glycero-3-phosphate + CTP + H(+) = a CDP-1,2-diacyl-sn-glycerol + diphosphate</text>
        <dbReference type="Rhea" id="RHEA:16229"/>
        <dbReference type="ChEBI" id="CHEBI:15378"/>
        <dbReference type="ChEBI" id="CHEBI:33019"/>
        <dbReference type="ChEBI" id="CHEBI:37563"/>
        <dbReference type="ChEBI" id="CHEBI:58332"/>
        <dbReference type="ChEBI" id="CHEBI:58608"/>
        <dbReference type="EC" id="2.7.7.41"/>
    </reaction>
</comment>
<evidence type="ECO:0000256" key="19">
    <source>
        <dbReference type="ARBA" id="ARBA00031825"/>
    </source>
</evidence>
<evidence type="ECO:0000256" key="13">
    <source>
        <dbReference type="ARBA" id="ARBA00022989"/>
    </source>
</evidence>
<proteinExistence type="inferred from homology"/>
<evidence type="ECO:0000313" key="25">
    <source>
        <dbReference type="EMBL" id="RAL26323.1"/>
    </source>
</evidence>
<feature type="transmembrane region" description="Helical" evidence="24">
    <location>
        <begin position="51"/>
        <end position="69"/>
    </location>
</feature>
<evidence type="ECO:0000256" key="23">
    <source>
        <dbReference type="ARBA" id="ARBA00033406"/>
    </source>
</evidence>
<evidence type="ECO:0000256" key="24">
    <source>
        <dbReference type="SAM" id="Phobius"/>
    </source>
</evidence>
<dbReference type="GO" id="GO:0004605">
    <property type="term" value="F:phosphatidate cytidylyltransferase activity"/>
    <property type="evidence" value="ECO:0007669"/>
    <property type="project" value="UniProtKB-EC"/>
</dbReference>
<dbReference type="GO" id="GO:0005886">
    <property type="term" value="C:plasma membrane"/>
    <property type="evidence" value="ECO:0007669"/>
    <property type="project" value="UniProtKB-SubCell"/>
</dbReference>
<evidence type="ECO:0000256" key="22">
    <source>
        <dbReference type="ARBA" id="ARBA00032743"/>
    </source>
</evidence>
<evidence type="ECO:0000256" key="12">
    <source>
        <dbReference type="ARBA" id="ARBA00022695"/>
    </source>
</evidence>
<dbReference type="Pfam" id="PF01148">
    <property type="entry name" value="CTP_transf_1"/>
    <property type="match status" value="1"/>
</dbReference>
<evidence type="ECO:0000256" key="8">
    <source>
        <dbReference type="ARBA" id="ARBA00022475"/>
    </source>
</evidence>
<evidence type="ECO:0000256" key="21">
    <source>
        <dbReference type="ARBA" id="ARBA00032396"/>
    </source>
</evidence>
<evidence type="ECO:0000256" key="5">
    <source>
        <dbReference type="ARBA" id="ARBA00010185"/>
    </source>
</evidence>
<keyword evidence="9" id="KW-0444">Lipid biosynthesis</keyword>
<keyword evidence="12 25" id="KW-0548">Nucleotidyltransferase</keyword>
<evidence type="ECO:0000256" key="2">
    <source>
        <dbReference type="ARBA" id="ARBA00004651"/>
    </source>
</evidence>
<evidence type="ECO:0000256" key="10">
    <source>
        <dbReference type="ARBA" id="ARBA00022679"/>
    </source>
</evidence>
<feature type="transmembrane region" description="Helical" evidence="24">
    <location>
        <begin position="179"/>
        <end position="198"/>
    </location>
</feature>
<evidence type="ECO:0000256" key="11">
    <source>
        <dbReference type="ARBA" id="ARBA00022692"/>
    </source>
</evidence>
<keyword evidence="16" id="KW-0594">Phospholipid biosynthesis</keyword>
<feature type="transmembrane region" description="Helical" evidence="24">
    <location>
        <begin position="81"/>
        <end position="101"/>
    </location>
</feature>
<reference evidence="25 26" key="2">
    <citation type="submission" date="2018-06" db="EMBL/GenBank/DDBJ databases">
        <authorList>
            <person name="Zhirakovskaya E."/>
        </authorList>
    </citation>
    <scope>NUCLEOTIDE SEQUENCE [LARGE SCALE GENOMIC DNA]</scope>
    <source>
        <strain evidence="25 26">FBKL4.011</strain>
    </source>
</reference>
<keyword evidence="15 24" id="KW-0472">Membrane</keyword>
<keyword evidence="17" id="KW-1208">Phospholipid metabolism</keyword>
<keyword evidence="14" id="KW-0443">Lipid metabolism</keyword>
<evidence type="ECO:0000256" key="14">
    <source>
        <dbReference type="ARBA" id="ARBA00023098"/>
    </source>
</evidence>
<name>A0A364K7Q5_9BACL</name>
<feature type="transmembrane region" description="Helical" evidence="24">
    <location>
        <begin position="139"/>
        <end position="158"/>
    </location>
</feature>
<protein>
    <recommendedName>
        <fullName evidence="7">Phosphatidate cytidylyltransferase</fullName>
        <ecNumber evidence="6">2.7.7.41</ecNumber>
    </recommendedName>
    <alternativeName>
        <fullName evidence="20">CDP-DAG synthase</fullName>
    </alternativeName>
    <alternativeName>
        <fullName evidence="22">CDP-DG synthase</fullName>
    </alternativeName>
    <alternativeName>
        <fullName evidence="18">CDP-diacylglycerol synthase</fullName>
    </alternativeName>
    <alternativeName>
        <fullName evidence="21">CDP-diglyceride pyrophosphorylase</fullName>
    </alternativeName>
    <alternativeName>
        <fullName evidence="23">CDP-diglyceride synthase</fullName>
    </alternativeName>
    <alternativeName>
        <fullName evidence="19">CTP:phosphatidate cytidylyltransferase</fullName>
    </alternativeName>
</protein>
<comment type="similarity">
    <text evidence="5">Belongs to the CDS family.</text>
</comment>
<comment type="pathway">
    <text evidence="3">Phospholipid metabolism; CDP-diacylglycerol biosynthesis; CDP-diacylglycerol from sn-glycerol 3-phosphate: step 3/3.</text>
</comment>